<protein>
    <submittedName>
        <fullName evidence="1">Uncharacterized protein</fullName>
    </submittedName>
</protein>
<dbReference type="EMBL" id="CZQE01000118">
    <property type="protein sequence ID" value="CUS44205.1"/>
    <property type="molecule type" value="Genomic_DNA"/>
</dbReference>
<reference evidence="1" key="1">
    <citation type="submission" date="2015-10" db="EMBL/GenBank/DDBJ databases">
        <authorList>
            <person name="Gilbert D.G."/>
        </authorList>
    </citation>
    <scope>NUCLEOTIDE SEQUENCE</scope>
</reference>
<proteinExistence type="predicted"/>
<organism evidence="1">
    <name type="scientific">hydrothermal vent metagenome</name>
    <dbReference type="NCBI Taxonomy" id="652676"/>
    <lineage>
        <taxon>unclassified sequences</taxon>
        <taxon>metagenomes</taxon>
        <taxon>ecological metagenomes</taxon>
    </lineage>
</organism>
<dbReference type="AlphaFoldDB" id="A0A160TH48"/>
<gene>
    <name evidence="1" type="ORF">MGWOODY_Smn3025</name>
</gene>
<evidence type="ECO:0000313" key="1">
    <source>
        <dbReference type="EMBL" id="CUS44205.1"/>
    </source>
</evidence>
<accession>A0A160TH48</accession>
<sequence length="394" mass="43200">MALAGGDRVTSLVRQHEMLNRGPHVVALQRVATMLRGPQVVQRIQIEALLGDAEDAGQIDAQLGDLIVNRPGDDEAEQGEFADALVQAAGFWQGLGANEIGDSAADRRINLIAALLEADAPPGLVRLIRYYFGLAGRPHDAARGIGTLGFARNEAGGIAGIVGRPGLFAIPTGAASQARRHITAWHTLRNLMNHIIANFDAHDLSEISREIVDVVDPTIARQAADIARREAGDDGVEFRILWLAIVLNNVPHNLWLGAARENISINTLAGFIVRWTDELRAGDISLAVYRGRLTRYNAGSPMARRIIQQLLHEMGQPYVTEEPETSNLVIYEIVQREIRPQLEIDPRRREEISPLQLFLYEAGEGSVVVDEIAQLSRALRDFVRDPDEDDGGQA</sequence>
<name>A0A160TH48_9ZZZZ</name>